<accession>A0A9Q1CIB0</accession>
<keyword evidence="5" id="KW-0186">Copper</keyword>
<keyword evidence="4" id="KW-0862">Zinc</keyword>
<dbReference type="AlphaFoldDB" id="A0A9Q1CIB0"/>
<dbReference type="CDD" id="cd00305">
    <property type="entry name" value="Cu-Zn_Superoxide_Dismutase"/>
    <property type="match status" value="1"/>
</dbReference>
<dbReference type="InterPro" id="IPR024134">
    <property type="entry name" value="SOD_Cu/Zn_/chaperone"/>
</dbReference>
<evidence type="ECO:0000256" key="6">
    <source>
        <dbReference type="ARBA" id="ARBA00023157"/>
    </source>
</evidence>
<evidence type="ECO:0000256" key="2">
    <source>
        <dbReference type="ARBA" id="ARBA00001973"/>
    </source>
</evidence>
<dbReference type="PRINTS" id="PR00068">
    <property type="entry name" value="CUZNDISMTASE"/>
</dbReference>
<name>A0A9Q1CIB0_HOLLE</name>
<gene>
    <name evidence="10" type="ORF">HOLleu_07919</name>
</gene>
<dbReference type="Pfam" id="PF00080">
    <property type="entry name" value="Sod_Cu"/>
    <property type="match status" value="1"/>
</dbReference>
<evidence type="ECO:0000313" key="11">
    <source>
        <dbReference type="Proteomes" id="UP001152320"/>
    </source>
</evidence>
<organism evidence="10 11">
    <name type="scientific">Holothuria leucospilota</name>
    <name type="common">Black long sea cucumber</name>
    <name type="synonym">Mertensiothuria leucospilota</name>
    <dbReference type="NCBI Taxonomy" id="206669"/>
    <lineage>
        <taxon>Eukaryota</taxon>
        <taxon>Metazoa</taxon>
        <taxon>Echinodermata</taxon>
        <taxon>Eleutherozoa</taxon>
        <taxon>Echinozoa</taxon>
        <taxon>Holothuroidea</taxon>
        <taxon>Aspidochirotacea</taxon>
        <taxon>Aspidochirotida</taxon>
        <taxon>Holothuriidae</taxon>
        <taxon>Holothuria</taxon>
    </lineage>
</organism>
<evidence type="ECO:0000256" key="4">
    <source>
        <dbReference type="ARBA" id="ARBA00022833"/>
    </source>
</evidence>
<dbReference type="GO" id="GO:0005507">
    <property type="term" value="F:copper ion binding"/>
    <property type="evidence" value="ECO:0007669"/>
    <property type="project" value="InterPro"/>
</dbReference>
<dbReference type="PANTHER" id="PTHR10003">
    <property type="entry name" value="SUPEROXIDE DISMUTASE CU-ZN -RELATED"/>
    <property type="match status" value="1"/>
</dbReference>
<sequence length="285" mass="30437">MATPIKNLFMHKVASEEVLDILLEQVEFAVQMTCQSCVDAVEKALKETEGVQSVSVNLAQEQVVVESTLTSFQIQEILENTGRRAVLKGQGSKATHLGAAVSVLETSARVKGVVRLTQVDENTCVIEGTIDGLMPGEHGLAIHEYGDISDGCNSCGGHFNPHGVEHGGPSQPRRHVGDLGNITAAENGRARFRIEDDQLKVWDVIGRSCMVHENPDDLGKGSTPQSHTDGNSGAGLACGIIARSAGLFENTKKICACDGVTLWDERDVPAAGPGRQQHSSYQSNL</sequence>
<dbReference type="SUPFAM" id="SSF55008">
    <property type="entry name" value="HMA, heavy metal-associated domain"/>
    <property type="match status" value="1"/>
</dbReference>
<comment type="cofactor">
    <cofactor evidence="2">
        <name>Cu(2+)</name>
        <dbReference type="ChEBI" id="CHEBI:29036"/>
    </cofactor>
</comment>
<feature type="domain" description="HMA" evidence="9">
    <location>
        <begin position="23"/>
        <end position="86"/>
    </location>
</feature>
<evidence type="ECO:0000313" key="10">
    <source>
        <dbReference type="EMBL" id="KAJ8045004.1"/>
    </source>
</evidence>
<keyword evidence="6" id="KW-1015">Disulfide bond</keyword>
<dbReference type="InterPro" id="IPR001424">
    <property type="entry name" value="SOD_Cu_Zn_dom"/>
</dbReference>
<evidence type="ECO:0000259" key="9">
    <source>
        <dbReference type="PROSITE" id="PS50846"/>
    </source>
</evidence>
<comment type="similarity">
    <text evidence="7">In the C-terminal section; belongs to the Cu-Zn superoxide dismutase family.</text>
</comment>
<dbReference type="FunFam" id="2.60.40.200:FF:000004">
    <property type="entry name" value="Copper chaperone for superoxide dismutase"/>
    <property type="match status" value="1"/>
</dbReference>
<dbReference type="InterPro" id="IPR006121">
    <property type="entry name" value="HMA_dom"/>
</dbReference>
<evidence type="ECO:0000256" key="7">
    <source>
        <dbReference type="ARBA" id="ARBA00025798"/>
    </source>
</evidence>
<dbReference type="CDD" id="cd00371">
    <property type="entry name" value="HMA"/>
    <property type="match status" value="1"/>
</dbReference>
<dbReference type="Gene3D" id="3.30.70.100">
    <property type="match status" value="1"/>
</dbReference>
<keyword evidence="11" id="KW-1185">Reference proteome</keyword>
<evidence type="ECO:0000256" key="8">
    <source>
        <dbReference type="ARBA" id="ARBA00032899"/>
    </source>
</evidence>
<dbReference type="OrthoDB" id="666972at2759"/>
<dbReference type="Pfam" id="PF00403">
    <property type="entry name" value="HMA"/>
    <property type="match status" value="1"/>
</dbReference>
<dbReference type="Gene3D" id="2.60.40.200">
    <property type="entry name" value="Superoxide dismutase, copper/zinc binding domain"/>
    <property type="match status" value="1"/>
</dbReference>
<evidence type="ECO:0000256" key="3">
    <source>
        <dbReference type="ARBA" id="ARBA00022723"/>
    </source>
</evidence>
<reference evidence="10" key="1">
    <citation type="submission" date="2021-10" db="EMBL/GenBank/DDBJ databases">
        <title>Tropical sea cucumber genome reveals ecological adaptation and Cuvierian tubules defense mechanism.</title>
        <authorList>
            <person name="Chen T."/>
        </authorList>
    </citation>
    <scope>NUCLEOTIDE SEQUENCE</scope>
    <source>
        <strain evidence="10">Nanhai2018</strain>
        <tissue evidence="10">Muscle</tissue>
    </source>
</reference>
<dbReference type="GO" id="GO:0006801">
    <property type="term" value="P:superoxide metabolic process"/>
    <property type="evidence" value="ECO:0007669"/>
    <property type="project" value="InterPro"/>
</dbReference>
<keyword evidence="3" id="KW-0479">Metal-binding</keyword>
<evidence type="ECO:0000256" key="5">
    <source>
        <dbReference type="ARBA" id="ARBA00023008"/>
    </source>
</evidence>
<protein>
    <recommendedName>
        <fullName evidence="8">Superoxide dismutase copper chaperone</fullName>
    </recommendedName>
</protein>
<proteinExistence type="inferred from homology"/>
<dbReference type="InterPro" id="IPR036163">
    <property type="entry name" value="HMA_dom_sf"/>
</dbReference>
<evidence type="ECO:0000256" key="1">
    <source>
        <dbReference type="ARBA" id="ARBA00001947"/>
    </source>
</evidence>
<comment type="caution">
    <text evidence="10">The sequence shown here is derived from an EMBL/GenBank/DDBJ whole genome shotgun (WGS) entry which is preliminary data.</text>
</comment>
<comment type="cofactor">
    <cofactor evidence="1">
        <name>Zn(2+)</name>
        <dbReference type="ChEBI" id="CHEBI:29105"/>
    </cofactor>
</comment>
<dbReference type="EMBL" id="JAIZAY010000003">
    <property type="protein sequence ID" value="KAJ8045004.1"/>
    <property type="molecule type" value="Genomic_DNA"/>
</dbReference>
<dbReference type="PROSITE" id="PS50846">
    <property type="entry name" value="HMA_2"/>
    <property type="match status" value="1"/>
</dbReference>
<dbReference type="InterPro" id="IPR036423">
    <property type="entry name" value="SOD-like_Cu/Zn_dom_sf"/>
</dbReference>
<dbReference type="Proteomes" id="UP001152320">
    <property type="component" value="Chromosome 3"/>
</dbReference>
<dbReference type="SUPFAM" id="SSF49329">
    <property type="entry name" value="Cu,Zn superoxide dismutase-like"/>
    <property type="match status" value="1"/>
</dbReference>